<evidence type="ECO:0000256" key="8">
    <source>
        <dbReference type="ARBA" id="ARBA00045636"/>
    </source>
</evidence>
<dbReference type="GO" id="GO:0022857">
    <property type="term" value="F:transmembrane transporter activity"/>
    <property type="evidence" value="ECO:0007669"/>
    <property type="project" value="InterPro"/>
</dbReference>
<feature type="transmembrane region" description="Helical" evidence="9">
    <location>
        <begin position="393"/>
        <end position="411"/>
    </location>
</feature>
<evidence type="ECO:0000256" key="3">
    <source>
        <dbReference type="ARBA" id="ARBA00021069"/>
    </source>
</evidence>
<feature type="transmembrane region" description="Helical" evidence="9">
    <location>
        <begin position="274"/>
        <end position="295"/>
    </location>
</feature>
<evidence type="ECO:0000256" key="4">
    <source>
        <dbReference type="ARBA" id="ARBA00022475"/>
    </source>
</evidence>
<feature type="transmembrane region" description="Helical" evidence="9">
    <location>
        <begin position="327"/>
        <end position="345"/>
    </location>
</feature>
<keyword evidence="11" id="KW-1185">Reference proteome</keyword>
<reference evidence="10 11" key="1">
    <citation type="submission" date="2007-10" db="EMBL/GenBank/DDBJ databases">
        <title>Complete sequence of Shewanella pealeana ATCC 700345.</title>
        <authorList>
            <consortium name="US DOE Joint Genome Institute"/>
            <person name="Copeland A."/>
            <person name="Lucas S."/>
            <person name="Lapidus A."/>
            <person name="Barry K."/>
            <person name="Glavina del Rio T."/>
            <person name="Dalin E."/>
            <person name="Tice H."/>
            <person name="Pitluck S."/>
            <person name="Chertkov O."/>
            <person name="Brettin T."/>
            <person name="Bruce D."/>
            <person name="Detter J.C."/>
            <person name="Han C."/>
            <person name="Schmutz J."/>
            <person name="Larimer F."/>
            <person name="Land M."/>
            <person name="Hauser L."/>
            <person name="Kyrpides N."/>
            <person name="Kim E."/>
            <person name="Zhao J.-S.Z."/>
            <person name="Manno D."/>
            <person name="Hawari J."/>
            <person name="Richardson P."/>
        </authorList>
    </citation>
    <scope>NUCLEOTIDE SEQUENCE [LARGE SCALE GENOMIC DNA]</scope>
    <source>
        <strain evidence="11">ATCC 700345 / ANG-SQ1</strain>
    </source>
</reference>
<comment type="subcellular location">
    <subcellularLocation>
        <location evidence="1">Cell membrane</location>
        <topology evidence="1">Multi-pass membrane protein</topology>
    </subcellularLocation>
</comment>
<dbReference type="AlphaFoldDB" id="A8H4N9"/>
<dbReference type="KEGG" id="spl:Spea_2206"/>
<dbReference type="STRING" id="398579.Spea_2206"/>
<feature type="transmembrane region" description="Helical" evidence="9">
    <location>
        <begin position="90"/>
        <end position="117"/>
    </location>
</feature>
<keyword evidence="6 9" id="KW-1133">Transmembrane helix</keyword>
<organism evidence="10 11">
    <name type="scientific">Shewanella pealeana (strain ATCC 700345 / ANG-SQ1)</name>
    <dbReference type="NCBI Taxonomy" id="398579"/>
    <lineage>
        <taxon>Bacteria</taxon>
        <taxon>Pseudomonadati</taxon>
        <taxon>Pseudomonadota</taxon>
        <taxon>Gammaproteobacteria</taxon>
        <taxon>Alteromonadales</taxon>
        <taxon>Shewanellaceae</taxon>
        <taxon>Shewanella</taxon>
    </lineage>
</organism>
<evidence type="ECO:0000256" key="5">
    <source>
        <dbReference type="ARBA" id="ARBA00022692"/>
    </source>
</evidence>
<dbReference type="InterPro" id="IPR002293">
    <property type="entry name" value="AA/rel_permease1"/>
</dbReference>
<feature type="transmembrane region" description="Helical" evidence="9">
    <location>
        <begin position="233"/>
        <end position="254"/>
    </location>
</feature>
<feature type="transmembrane region" description="Helical" evidence="9">
    <location>
        <begin position="417"/>
        <end position="433"/>
    </location>
</feature>
<dbReference type="OrthoDB" id="3185104at2"/>
<comment type="function">
    <text evidence="8">Major component of the acid-resistance (AR) system allowing enteric pathogens to survive the acidic environment in the stomach. Exchanges extracellular arginine for its intracellular decarboxylation product agmatine (Agm) thereby expelling intracellular protons. Probably undergoes several conformational states in order to translocate the substrate across the membrane; keeps the substrate accessible to only 1 side of the membrane at a time by opening and closing 3 membrane-internal gates.</text>
</comment>
<evidence type="ECO:0000256" key="6">
    <source>
        <dbReference type="ARBA" id="ARBA00022989"/>
    </source>
</evidence>
<keyword evidence="5 9" id="KW-0812">Transmembrane</keyword>
<dbReference type="Pfam" id="PF13520">
    <property type="entry name" value="AA_permease_2"/>
    <property type="match status" value="1"/>
</dbReference>
<feature type="transmembrane region" description="Helical" evidence="9">
    <location>
        <begin position="20"/>
        <end position="43"/>
    </location>
</feature>
<evidence type="ECO:0000256" key="9">
    <source>
        <dbReference type="SAM" id="Phobius"/>
    </source>
</evidence>
<gene>
    <name evidence="10" type="ordered locus">Spea_2206</name>
</gene>
<keyword evidence="4" id="KW-1003">Cell membrane</keyword>
<keyword evidence="7 9" id="KW-0472">Membrane</keyword>
<dbReference type="HOGENOM" id="CLU_007946_1_0_6"/>
<comment type="similarity">
    <text evidence="2">Belongs to the amino acid-polyamine-organocation (APC) superfamily. Basic amino acid/polyamine antiporter (APA) (TC 2.A.3.2) family.</text>
</comment>
<dbReference type="InterPro" id="IPR050367">
    <property type="entry name" value="APC_superfamily"/>
</dbReference>
<evidence type="ECO:0000313" key="11">
    <source>
        <dbReference type="Proteomes" id="UP000002608"/>
    </source>
</evidence>
<feature type="transmembrane region" description="Helical" evidence="9">
    <location>
        <begin position="192"/>
        <end position="212"/>
    </location>
</feature>
<proteinExistence type="inferred from homology"/>
<evidence type="ECO:0000256" key="7">
    <source>
        <dbReference type="ARBA" id="ARBA00023136"/>
    </source>
</evidence>
<protein>
    <recommendedName>
        <fullName evidence="3">Arginine/agmatine antiporter</fullName>
    </recommendedName>
</protein>
<dbReference type="Gene3D" id="1.20.1740.10">
    <property type="entry name" value="Amino acid/polyamine transporter I"/>
    <property type="match status" value="1"/>
</dbReference>
<dbReference type="PIRSF" id="PIRSF006060">
    <property type="entry name" value="AA_transporter"/>
    <property type="match status" value="1"/>
</dbReference>
<feature type="transmembrane region" description="Helical" evidence="9">
    <location>
        <begin position="129"/>
        <end position="147"/>
    </location>
</feature>
<dbReference type="RefSeq" id="WP_012155442.1">
    <property type="nucleotide sequence ID" value="NC_009901.1"/>
</dbReference>
<evidence type="ECO:0000256" key="2">
    <source>
        <dbReference type="ARBA" id="ARBA00008220"/>
    </source>
</evidence>
<dbReference type="EMBL" id="CP000851">
    <property type="protein sequence ID" value="ABV87526.1"/>
    <property type="molecule type" value="Genomic_DNA"/>
</dbReference>
<sequence>MTQNISSHSQGHRVMGFWRVWALAVGCAIGSGIFMMPTLLAPYGMLGLSSWLVAGAGTVLIALTFARLATRIPKTGGLYIYADSGLGAMAGFIVGWCYWISCLTAVASVAIAFISYLSAYVPMLAEHNQVGLVACLGLIWLIIGLNIRSIKGSSIFQVITTILKIVPLLLLAVLGLINMQPEMLPEYNPTELSPIAAISAATMLVMWSFLGIESATVPAGNVIKPEKTIPRAIIASVLTILVLYILVSLAVNLTVPTSELKDSTAPFKLAAERLMGPVGALVVTLGALLSTLGSLNANTLMCGQMPMAIAKNGLFPKRFKHLSKNGTPTFGLFVSGGIVSVLLIMNYTKGLIGAFTFLVMMATLATLMAYTLCAIAEFYFLKQDKPSAARNRAIVLGIGTFVYSLFCILGAGQEIVFYSFFLILLGLPIYALQRKPEKRKTKTSMNEELFTD</sequence>
<dbReference type="Proteomes" id="UP000002608">
    <property type="component" value="Chromosome"/>
</dbReference>
<dbReference type="GO" id="GO:0005886">
    <property type="term" value="C:plasma membrane"/>
    <property type="evidence" value="ECO:0007669"/>
    <property type="project" value="UniProtKB-SubCell"/>
</dbReference>
<evidence type="ECO:0000256" key="1">
    <source>
        <dbReference type="ARBA" id="ARBA00004651"/>
    </source>
</evidence>
<dbReference type="PANTHER" id="PTHR42770:SF18">
    <property type="entry name" value="ARGININE_AGMATINE ANTIPORTER"/>
    <property type="match status" value="1"/>
</dbReference>
<name>A8H4N9_SHEPA</name>
<feature type="transmembrane region" description="Helical" evidence="9">
    <location>
        <begin position="154"/>
        <end position="177"/>
    </location>
</feature>
<accession>A8H4N9</accession>
<feature type="transmembrane region" description="Helical" evidence="9">
    <location>
        <begin position="49"/>
        <end position="69"/>
    </location>
</feature>
<dbReference type="eggNOG" id="COG0531">
    <property type="taxonomic scope" value="Bacteria"/>
</dbReference>
<feature type="transmembrane region" description="Helical" evidence="9">
    <location>
        <begin position="351"/>
        <end position="381"/>
    </location>
</feature>
<dbReference type="PANTHER" id="PTHR42770">
    <property type="entry name" value="AMINO ACID TRANSPORTER-RELATED"/>
    <property type="match status" value="1"/>
</dbReference>
<evidence type="ECO:0000313" key="10">
    <source>
        <dbReference type="EMBL" id="ABV87526.1"/>
    </source>
</evidence>